<dbReference type="InterPro" id="IPR011008">
    <property type="entry name" value="Dimeric_a/b-barrel"/>
</dbReference>
<dbReference type="SUPFAM" id="SSF54909">
    <property type="entry name" value="Dimeric alpha+beta barrel"/>
    <property type="match status" value="1"/>
</dbReference>
<protein>
    <recommendedName>
        <fullName evidence="2">YCII-related domain-containing protein</fullName>
    </recommendedName>
</protein>
<comment type="caution">
    <text evidence="3">The sequence shown here is derived from an EMBL/GenBank/DDBJ whole genome shotgun (WGS) entry which is preliminary data.</text>
</comment>
<proteinExistence type="inferred from homology"/>
<dbReference type="InterPro" id="IPR005545">
    <property type="entry name" value="YCII"/>
</dbReference>
<evidence type="ECO:0000313" key="3">
    <source>
        <dbReference type="EMBL" id="GIL40595.1"/>
    </source>
</evidence>
<name>A0A8S8XHB5_9PROT</name>
<dbReference type="PANTHER" id="PTHR35174">
    <property type="entry name" value="BLL7171 PROTEIN-RELATED"/>
    <property type="match status" value="1"/>
</dbReference>
<sequence>MIVAPTTDGDDTMKYMLLAHADDTPFQAMSPAEMEKAVGEYYAYTMALEQAGILLAAERLRPAEDAAVVRVGPDGTPRVLDGPFIETKEQLGGFWMIEAANQDEAVRWATRCPGSRHGTMEVRAVWERS</sequence>
<dbReference type="AlphaFoldDB" id="A0A8S8XHB5"/>
<dbReference type="RefSeq" id="WP_420243726.1">
    <property type="nucleotide sequence ID" value="NZ_BOPV01000001.1"/>
</dbReference>
<dbReference type="Proteomes" id="UP000681075">
    <property type="component" value="Unassembled WGS sequence"/>
</dbReference>
<feature type="domain" description="YCII-related" evidence="2">
    <location>
        <begin position="13"/>
        <end position="127"/>
    </location>
</feature>
<dbReference type="Gene3D" id="3.30.70.1060">
    <property type="entry name" value="Dimeric alpha+beta barrel"/>
    <property type="match status" value="1"/>
</dbReference>
<evidence type="ECO:0000256" key="1">
    <source>
        <dbReference type="ARBA" id="ARBA00007689"/>
    </source>
</evidence>
<accession>A0A8S8XHB5</accession>
<keyword evidence="4" id="KW-1185">Reference proteome</keyword>
<organism evidence="3 4">
    <name type="scientific">Roseiterribacter gracilis</name>
    <dbReference type="NCBI Taxonomy" id="2812848"/>
    <lineage>
        <taxon>Bacteria</taxon>
        <taxon>Pseudomonadati</taxon>
        <taxon>Pseudomonadota</taxon>
        <taxon>Alphaproteobacteria</taxon>
        <taxon>Rhodospirillales</taxon>
        <taxon>Roseiterribacteraceae</taxon>
        <taxon>Roseiterribacter</taxon>
    </lineage>
</organism>
<comment type="similarity">
    <text evidence="1">Belongs to the YciI family.</text>
</comment>
<dbReference type="EMBL" id="BOPV01000001">
    <property type="protein sequence ID" value="GIL40595.1"/>
    <property type="molecule type" value="Genomic_DNA"/>
</dbReference>
<reference evidence="3" key="1">
    <citation type="submission" date="2021-02" db="EMBL/GenBank/DDBJ databases">
        <title>Genome sequence of Rhodospirillales sp. strain TMPK1 isolated from soil.</title>
        <authorList>
            <person name="Nakai R."/>
            <person name="Kusada H."/>
            <person name="Tamaki H."/>
        </authorList>
    </citation>
    <scope>NUCLEOTIDE SEQUENCE</scope>
    <source>
        <strain evidence="3">TMPK1</strain>
    </source>
</reference>
<gene>
    <name evidence="3" type="ORF">TMPK1_28320</name>
</gene>
<dbReference type="PANTHER" id="PTHR35174:SF3">
    <property type="entry name" value="BLL7171 PROTEIN"/>
    <property type="match status" value="1"/>
</dbReference>
<dbReference type="Pfam" id="PF03795">
    <property type="entry name" value="YCII"/>
    <property type="match status" value="1"/>
</dbReference>
<evidence type="ECO:0000259" key="2">
    <source>
        <dbReference type="Pfam" id="PF03795"/>
    </source>
</evidence>
<evidence type="ECO:0000313" key="4">
    <source>
        <dbReference type="Proteomes" id="UP000681075"/>
    </source>
</evidence>